<dbReference type="SUPFAM" id="SSF48179">
    <property type="entry name" value="6-phosphogluconate dehydrogenase C-terminal domain-like"/>
    <property type="match status" value="1"/>
</dbReference>
<dbReference type="EC" id="1.5.1.2" evidence="12"/>
<dbReference type="InterPro" id="IPR008927">
    <property type="entry name" value="6-PGluconate_DH-like_C_sf"/>
</dbReference>
<accession>G0TY46</accession>
<name>G0TY46_TRYVY</name>
<evidence type="ECO:0000256" key="5">
    <source>
        <dbReference type="ARBA" id="ARBA00022605"/>
    </source>
</evidence>
<organism evidence="15">
    <name type="scientific">Trypanosoma vivax (strain Y486)</name>
    <dbReference type="NCBI Taxonomy" id="1055687"/>
    <lineage>
        <taxon>Eukaryota</taxon>
        <taxon>Discoba</taxon>
        <taxon>Euglenozoa</taxon>
        <taxon>Kinetoplastea</taxon>
        <taxon>Metakinetoplastina</taxon>
        <taxon>Trypanosomatida</taxon>
        <taxon>Trypanosomatidae</taxon>
        <taxon>Trypanosoma</taxon>
        <taxon>Duttonella</taxon>
    </lineage>
</organism>
<evidence type="ECO:0000256" key="10">
    <source>
        <dbReference type="ARBA" id="ARBA00052690"/>
    </source>
</evidence>
<evidence type="ECO:0000256" key="7">
    <source>
        <dbReference type="ARBA" id="ARBA00022857"/>
    </source>
</evidence>
<dbReference type="InterPro" id="IPR000304">
    <property type="entry name" value="Pyrroline-COOH_reductase"/>
</dbReference>
<keyword evidence="8 12" id="KW-0560">Oxidoreductase</keyword>
<dbReference type="InterPro" id="IPR029036">
    <property type="entry name" value="P5CR_dimer"/>
</dbReference>
<feature type="domain" description="Pyrroline-5-carboxylate reductase catalytic N-terminal" evidence="13">
    <location>
        <begin position="2"/>
        <end position="96"/>
    </location>
</feature>
<dbReference type="InterPro" id="IPR053790">
    <property type="entry name" value="P5CR-like_CS"/>
</dbReference>
<keyword evidence="4" id="KW-0963">Cytoplasm</keyword>
<dbReference type="UniPathway" id="UPA00098">
    <property type="reaction ID" value="UER00361"/>
</dbReference>
<evidence type="ECO:0000256" key="2">
    <source>
        <dbReference type="ARBA" id="ARBA00005525"/>
    </source>
</evidence>
<comment type="similarity">
    <text evidence="2 12">Belongs to the pyrroline-5-carboxylate reductase family.</text>
</comment>
<dbReference type="FunFam" id="3.40.50.720:FF:000190">
    <property type="entry name" value="Pyrroline-5-carboxylate reductase"/>
    <property type="match status" value="1"/>
</dbReference>
<dbReference type="PROSITE" id="PS00521">
    <property type="entry name" value="P5CR"/>
    <property type="match status" value="1"/>
</dbReference>
<evidence type="ECO:0000313" key="15">
    <source>
        <dbReference type="EMBL" id="CCC48891.1"/>
    </source>
</evidence>
<feature type="domain" description="Pyrroline-5-carboxylate reductase dimerisation" evidence="14">
    <location>
        <begin position="161"/>
        <end position="264"/>
    </location>
</feature>
<dbReference type="Pfam" id="PF03807">
    <property type="entry name" value="F420_oxidored"/>
    <property type="match status" value="1"/>
</dbReference>
<proteinExistence type="inferred from homology"/>
<evidence type="ECO:0000256" key="6">
    <source>
        <dbReference type="ARBA" id="ARBA00022650"/>
    </source>
</evidence>
<evidence type="ECO:0000256" key="8">
    <source>
        <dbReference type="ARBA" id="ARBA00023002"/>
    </source>
</evidence>
<gene>
    <name evidence="15" type="ORF">TVY486_0702280</name>
</gene>
<evidence type="ECO:0000256" key="11">
    <source>
        <dbReference type="PIRSR" id="PIRSR000193-1"/>
    </source>
</evidence>
<dbReference type="VEuPathDB" id="TriTrypDB:TvY486_0702280"/>
<dbReference type="PIRSF" id="PIRSF000193">
    <property type="entry name" value="Pyrrol-5-carb_rd"/>
    <property type="match status" value="1"/>
</dbReference>
<feature type="binding site" evidence="11">
    <location>
        <begin position="6"/>
        <end position="11"/>
    </location>
    <ligand>
        <name>NADP(+)</name>
        <dbReference type="ChEBI" id="CHEBI:58349"/>
    </ligand>
</feature>
<evidence type="ECO:0000256" key="1">
    <source>
        <dbReference type="ARBA" id="ARBA00004496"/>
    </source>
</evidence>
<dbReference type="Gene3D" id="1.10.3730.10">
    <property type="entry name" value="ProC C-terminal domain-like"/>
    <property type="match status" value="1"/>
</dbReference>
<comment type="catalytic activity">
    <reaction evidence="9">
        <text>L-proline + NAD(+) = (S)-1-pyrroline-5-carboxylate + NADH + 2 H(+)</text>
        <dbReference type="Rhea" id="RHEA:14105"/>
        <dbReference type="ChEBI" id="CHEBI:15378"/>
        <dbReference type="ChEBI" id="CHEBI:17388"/>
        <dbReference type="ChEBI" id="CHEBI:57540"/>
        <dbReference type="ChEBI" id="CHEBI:57945"/>
        <dbReference type="ChEBI" id="CHEBI:60039"/>
        <dbReference type="EC" id="1.5.1.2"/>
    </reaction>
</comment>
<dbReference type="PANTHER" id="PTHR11645">
    <property type="entry name" value="PYRROLINE-5-CARBOXYLATE REDUCTASE"/>
    <property type="match status" value="1"/>
</dbReference>
<dbReference type="GO" id="GO:0004735">
    <property type="term" value="F:pyrroline-5-carboxylate reductase activity"/>
    <property type="evidence" value="ECO:0007669"/>
    <property type="project" value="UniProtKB-EC"/>
</dbReference>
<dbReference type="NCBIfam" id="TIGR00112">
    <property type="entry name" value="proC"/>
    <property type="match status" value="1"/>
</dbReference>
<keyword evidence="7 11" id="KW-0521">NADP</keyword>
<dbReference type="EMBL" id="HE573023">
    <property type="protein sequence ID" value="CCC48891.1"/>
    <property type="molecule type" value="Genomic_DNA"/>
</dbReference>
<sequence length="270" mass="28308">MKIAFIGCGNMGECILNGLIESGRYEKENICVFNRTAETVRRLVAQYGVKPGNDAADAAAFADVIIVGVKPFAVCPLLESLRDVITEDKIVVSIAAAISMGSIEKALLHTPRRVVRAMPNVPARVCAGLTSVTANAAVTRAEMELIVELFGTVGRVVEVSEAQIHAVVGVAGSSPAYVFMFMEAMADAAVHGGLPRTQAYELAAQAVLGSALLLQKSGLTPAQLKDMVCSPGGTTIEAVRSLESGGLRSTVMEAAIACMEKSKALETKLN</sequence>
<comment type="catalytic activity">
    <reaction evidence="10 12">
        <text>L-proline + NADP(+) = (S)-1-pyrroline-5-carboxylate + NADPH + 2 H(+)</text>
        <dbReference type="Rhea" id="RHEA:14109"/>
        <dbReference type="ChEBI" id="CHEBI:15378"/>
        <dbReference type="ChEBI" id="CHEBI:17388"/>
        <dbReference type="ChEBI" id="CHEBI:57783"/>
        <dbReference type="ChEBI" id="CHEBI:58349"/>
        <dbReference type="ChEBI" id="CHEBI:60039"/>
        <dbReference type="EC" id="1.5.1.2"/>
    </reaction>
</comment>
<dbReference type="InterPro" id="IPR036291">
    <property type="entry name" value="NAD(P)-bd_dom_sf"/>
</dbReference>
<dbReference type="InterPro" id="IPR028939">
    <property type="entry name" value="P5C_Rdtase_cat_N"/>
</dbReference>
<evidence type="ECO:0000256" key="9">
    <source>
        <dbReference type="ARBA" id="ARBA00050547"/>
    </source>
</evidence>
<evidence type="ECO:0000259" key="13">
    <source>
        <dbReference type="Pfam" id="PF03807"/>
    </source>
</evidence>
<dbReference type="PANTHER" id="PTHR11645:SF0">
    <property type="entry name" value="PYRROLINE-5-CARBOXYLATE REDUCTASE 3"/>
    <property type="match status" value="1"/>
</dbReference>
<dbReference type="Pfam" id="PF14748">
    <property type="entry name" value="P5CR_dimer"/>
    <property type="match status" value="1"/>
</dbReference>
<evidence type="ECO:0000256" key="12">
    <source>
        <dbReference type="RuleBase" id="RU003903"/>
    </source>
</evidence>
<dbReference type="SUPFAM" id="SSF51735">
    <property type="entry name" value="NAD(P)-binding Rossmann-fold domains"/>
    <property type="match status" value="1"/>
</dbReference>
<keyword evidence="6 12" id="KW-0641">Proline biosynthesis</keyword>
<protein>
    <recommendedName>
        <fullName evidence="3 12">Pyrroline-5-carboxylate reductase</fullName>
        <ecNumber evidence="12">1.5.1.2</ecNumber>
    </recommendedName>
</protein>
<evidence type="ECO:0000256" key="3">
    <source>
        <dbReference type="ARBA" id="ARBA00021413"/>
    </source>
</evidence>
<evidence type="ECO:0000256" key="4">
    <source>
        <dbReference type="ARBA" id="ARBA00022490"/>
    </source>
</evidence>
<keyword evidence="5 12" id="KW-0028">Amino-acid biosynthesis</keyword>
<dbReference type="FunFam" id="1.10.3730.10:FF:000001">
    <property type="entry name" value="Pyrroline-5-carboxylate reductase"/>
    <property type="match status" value="1"/>
</dbReference>
<dbReference type="Gene3D" id="3.40.50.720">
    <property type="entry name" value="NAD(P)-binding Rossmann-like Domain"/>
    <property type="match status" value="1"/>
</dbReference>
<dbReference type="AlphaFoldDB" id="G0TY46"/>
<comment type="pathway">
    <text evidence="12">Amino-acid biosynthesis; L-proline biosynthesis; L-proline from L-glutamate 5-semialdehyde: step 1/1.</text>
</comment>
<evidence type="ECO:0000259" key="14">
    <source>
        <dbReference type="Pfam" id="PF14748"/>
    </source>
</evidence>
<dbReference type="GO" id="GO:0055129">
    <property type="term" value="P:L-proline biosynthetic process"/>
    <property type="evidence" value="ECO:0007669"/>
    <property type="project" value="UniProtKB-UniPathway"/>
</dbReference>
<dbReference type="GO" id="GO:0005737">
    <property type="term" value="C:cytoplasm"/>
    <property type="evidence" value="ECO:0007669"/>
    <property type="project" value="UniProtKB-SubCell"/>
</dbReference>
<dbReference type="HAMAP" id="MF_01925">
    <property type="entry name" value="P5C_reductase"/>
    <property type="match status" value="1"/>
</dbReference>
<comment type="subcellular location">
    <subcellularLocation>
        <location evidence="1">Cytoplasm</location>
    </subcellularLocation>
</comment>
<reference evidence="15" key="1">
    <citation type="journal article" date="2012" name="Proc. Natl. Acad. Sci. U.S.A.">
        <title>Antigenic diversity is generated by distinct evolutionary mechanisms in African trypanosome species.</title>
        <authorList>
            <person name="Jackson A.P."/>
            <person name="Berry A."/>
            <person name="Aslett M."/>
            <person name="Allison H.C."/>
            <person name="Burton P."/>
            <person name="Vavrova-Anderson J."/>
            <person name="Brown R."/>
            <person name="Browne H."/>
            <person name="Corton N."/>
            <person name="Hauser H."/>
            <person name="Gamble J."/>
            <person name="Gilderthorp R."/>
            <person name="Marcello L."/>
            <person name="McQuillan J."/>
            <person name="Otto T.D."/>
            <person name="Quail M.A."/>
            <person name="Sanders M.J."/>
            <person name="van Tonder A."/>
            <person name="Ginger M.L."/>
            <person name="Field M.C."/>
            <person name="Barry J.D."/>
            <person name="Hertz-Fowler C."/>
            <person name="Berriman M."/>
        </authorList>
    </citation>
    <scope>NUCLEOTIDE SEQUENCE</scope>
    <source>
        <strain evidence="15">Y486</strain>
    </source>
</reference>